<dbReference type="Pfam" id="PF12697">
    <property type="entry name" value="Abhydrolase_6"/>
    <property type="match status" value="1"/>
</dbReference>
<feature type="domain" description="AB hydrolase-1" evidence="1">
    <location>
        <begin position="24"/>
        <end position="138"/>
    </location>
</feature>
<evidence type="ECO:0000313" key="2">
    <source>
        <dbReference type="EMBL" id="NJJ04195.1"/>
    </source>
</evidence>
<dbReference type="Gene3D" id="3.40.50.1820">
    <property type="entry name" value="alpha/beta hydrolase"/>
    <property type="match status" value="1"/>
</dbReference>
<keyword evidence="2" id="KW-0378">Hydrolase</keyword>
<dbReference type="RefSeq" id="WP_070820864.1">
    <property type="nucleotide sequence ID" value="NZ_JAAUVV010000013.1"/>
</dbReference>
<accession>A0AAP6XKP5</accession>
<dbReference type="Proteomes" id="UP000591626">
    <property type="component" value="Unassembled WGS sequence"/>
</dbReference>
<organism evidence="2 3">
    <name type="scientific">Corynebacterium coyleae</name>
    <dbReference type="NCBI Taxonomy" id="53374"/>
    <lineage>
        <taxon>Bacteria</taxon>
        <taxon>Bacillati</taxon>
        <taxon>Actinomycetota</taxon>
        <taxon>Actinomycetes</taxon>
        <taxon>Mycobacteriales</taxon>
        <taxon>Corynebacteriaceae</taxon>
        <taxon>Corynebacterium</taxon>
    </lineage>
</organism>
<protein>
    <submittedName>
        <fullName evidence="2">Alpha/beta hydrolase</fullName>
    </submittedName>
</protein>
<sequence length="204" mass="21930">MALASYIPRFLPDPSTASSQPHVVVALHGTLGEPFAFRKLARELERKGVGLLAPAFGRRGTLLLDDCAAEIAHTITSLPETARRVDIVGHSYGGLVGLRALAVPEVRKRVHTLVGLGACWRGTDSGWWPRWLVRRVIGESFVGLEEHDTQPVVPPNVEVVSIVSDADRVVPASSSSLGRVVHLHGVAHNRLPAQTGPIMRALGC</sequence>
<evidence type="ECO:0000313" key="3">
    <source>
        <dbReference type="Proteomes" id="UP000591626"/>
    </source>
</evidence>
<evidence type="ECO:0000259" key="1">
    <source>
        <dbReference type="Pfam" id="PF12697"/>
    </source>
</evidence>
<dbReference type="InterPro" id="IPR029058">
    <property type="entry name" value="AB_hydrolase_fold"/>
</dbReference>
<proteinExistence type="predicted"/>
<name>A0AAP6XKP5_9CORY</name>
<dbReference type="InterPro" id="IPR000073">
    <property type="entry name" value="AB_hydrolase_1"/>
</dbReference>
<dbReference type="SUPFAM" id="SSF53474">
    <property type="entry name" value="alpha/beta-Hydrolases"/>
    <property type="match status" value="1"/>
</dbReference>
<dbReference type="EMBL" id="JAAUVV010000013">
    <property type="protein sequence ID" value="NJJ04195.1"/>
    <property type="molecule type" value="Genomic_DNA"/>
</dbReference>
<dbReference type="AlphaFoldDB" id="A0AAP6XKP5"/>
<gene>
    <name evidence="2" type="ORF">HC138_07525</name>
</gene>
<reference evidence="2 3" key="1">
    <citation type="submission" date="2020-03" db="EMBL/GenBank/DDBJ databases">
        <title>Draft genome sequences of bacterial isolates from the female urobiome.</title>
        <authorList>
            <person name="Miller-Ensminger T."/>
            <person name="Wolfe A.J."/>
            <person name="Putonti C."/>
        </authorList>
    </citation>
    <scope>NUCLEOTIDE SEQUENCE [LARGE SCALE GENOMIC DNA]</scope>
    <source>
        <strain evidence="2 3">UMB8490</strain>
    </source>
</reference>
<dbReference type="GO" id="GO:0016787">
    <property type="term" value="F:hydrolase activity"/>
    <property type="evidence" value="ECO:0007669"/>
    <property type="project" value="UniProtKB-KW"/>
</dbReference>
<comment type="caution">
    <text evidence="2">The sequence shown here is derived from an EMBL/GenBank/DDBJ whole genome shotgun (WGS) entry which is preliminary data.</text>
</comment>